<dbReference type="EMBL" id="LQRA01000055">
    <property type="protein sequence ID" value="KZE78508.1"/>
    <property type="molecule type" value="Genomic_DNA"/>
</dbReference>
<proteinExistence type="predicted"/>
<gene>
    <name evidence="2" type="ORF">AV654_01765</name>
</gene>
<sequence>MRISLDLRPSLVGAHSNHTYARRSNANEQQEHKQQQQDKVTIRKPFLNGPGQKTAASALERLMEQKQNLTERRGNYLSEALKKGTSAESMKVELENIDKQIRELEEQMRKIQLEEQRKATGLDEESKKKGEKSNASGPGGSYPNERSQEGSVVSSNTMQAVVSASQEKQNFGRIRMVQNTLRTEAKGWEHSNPARSSELKEKAENLNGKLMELSGNIASDLTKAIREDDKIASAKPAKQAKEEESSDKPQQSGSRQLTVQEIETYSEKRKGNKSPVGTIVNLTL</sequence>
<evidence type="ECO:0000313" key="3">
    <source>
        <dbReference type="Proteomes" id="UP000076563"/>
    </source>
</evidence>
<accession>A0A163XVJ1</accession>
<feature type="region of interest" description="Disordered" evidence="1">
    <location>
        <begin position="115"/>
        <end position="167"/>
    </location>
</feature>
<dbReference type="RefSeq" id="WP_063182602.1">
    <property type="nucleotide sequence ID" value="NZ_LQRA01000055.1"/>
</dbReference>
<feature type="compositionally biased region" description="Polar residues" evidence="1">
    <location>
        <begin position="149"/>
        <end position="167"/>
    </location>
</feature>
<feature type="compositionally biased region" description="Polar residues" evidence="1">
    <location>
        <begin position="248"/>
        <end position="263"/>
    </location>
</feature>
<reference evidence="3" key="1">
    <citation type="submission" date="2016-01" db="EMBL/GenBank/DDBJ databases">
        <title>Draft genome of Chromobacterium sp. F49.</title>
        <authorList>
            <person name="Hong K.W."/>
        </authorList>
    </citation>
    <scope>NUCLEOTIDE SEQUENCE [LARGE SCALE GENOMIC DNA]</scope>
    <source>
        <strain evidence="3">M63</strain>
    </source>
</reference>
<dbReference type="eggNOG" id="ENOG50343Z3">
    <property type="taxonomic scope" value="Bacteria"/>
</dbReference>
<name>A0A163XVJ1_9BACL</name>
<dbReference type="OrthoDB" id="2659899at2"/>
<dbReference type="AlphaFoldDB" id="A0A163XVJ1"/>
<feature type="region of interest" description="Disordered" evidence="1">
    <location>
        <begin position="228"/>
        <end position="284"/>
    </location>
</feature>
<dbReference type="STRING" id="1007103.GCA_000213315_06305"/>
<comment type="caution">
    <text evidence="2">The sequence shown here is derived from an EMBL/GenBank/DDBJ whole genome shotgun (WGS) entry which is preliminary data.</text>
</comment>
<evidence type="ECO:0000313" key="2">
    <source>
        <dbReference type="EMBL" id="KZE78508.1"/>
    </source>
</evidence>
<dbReference type="Proteomes" id="UP000076563">
    <property type="component" value="Unassembled WGS sequence"/>
</dbReference>
<feature type="compositionally biased region" description="Polar residues" evidence="1">
    <location>
        <begin position="16"/>
        <end position="27"/>
    </location>
</feature>
<keyword evidence="3" id="KW-1185">Reference proteome</keyword>
<evidence type="ECO:0000256" key="1">
    <source>
        <dbReference type="SAM" id="MobiDB-lite"/>
    </source>
</evidence>
<feature type="compositionally biased region" description="Basic and acidic residues" evidence="1">
    <location>
        <begin position="115"/>
        <end position="132"/>
    </location>
</feature>
<evidence type="ECO:0008006" key="4">
    <source>
        <dbReference type="Google" id="ProtNLM"/>
    </source>
</evidence>
<protein>
    <recommendedName>
        <fullName evidence="4">Muscle M-line assembly protein unc-89 Uncoordinated protein 89</fullName>
    </recommendedName>
</protein>
<feature type="region of interest" description="Disordered" evidence="1">
    <location>
        <begin position="1"/>
        <end position="52"/>
    </location>
</feature>
<organism evidence="2 3">
    <name type="scientific">Paenibacillus elgii</name>
    <dbReference type="NCBI Taxonomy" id="189691"/>
    <lineage>
        <taxon>Bacteria</taxon>
        <taxon>Bacillati</taxon>
        <taxon>Bacillota</taxon>
        <taxon>Bacilli</taxon>
        <taxon>Bacillales</taxon>
        <taxon>Paenibacillaceae</taxon>
        <taxon>Paenibacillus</taxon>
    </lineage>
</organism>